<comment type="caution">
    <text evidence="3">The sequence shown here is derived from an EMBL/GenBank/DDBJ whole genome shotgun (WGS) entry which is preliminary data.</text>
</comment>
<evidence type="ECO:0000313" key="4">
    <source>
        <dbReference type="Proteomes" id="UP000777265"/>
    </source>
</evidence>
<evidence type="ECO:0000256" key="1">
    <source>
        <dbReference type="SAM" id="MobiDB-lite"/>
    </source>
</evidence>
<keyword evidence="2" id="KW-0732">Signal</keyword>
<dbReference type="Proteomes" id="UP000777265">
    <property type="component" value="Unassembled WGS sequence"/>
</dbReference>
<organism evidence="3 4">
    <name type="scientific">Syntrophorhabdus aromaticivorans</name>
    <dbReference type="NCBI Taxonomy" id="328301"/>
    <lineage>
        <taxon>Bacteria</taxon>
        <taxon>Pseudomonadati</taxon>
        <taxon>Thermodesulfobacteriota</taxon>
        <taxon>Syntrophorhabdia</taxon>
        <taxon>Syntrophorhabdales</taxon>
        <taxon>Syntrophorhabdaceae</taxon>
        <taxon>Syntrophorhabdus</taxon>
    </lineage>
</organism>
<feature type="chain" id="PRO_5041070883" description="DUF3106 domain-containing protein" evidence="2">
    <location>
        <begin position="25"/>
        <end position="145"/>
    </location>
</feature>
<name>A0A351U355_9BACT</name>
<accession>A0A351U355</accession>
<dbReference type="Gene3D" id="1.20.120.1490">
    <property type="match status" value="1"/>
</dbReference>
<evidence type="ECO:0008006" key="5">
    <source>
        <dbReference type="Google" id="ProtNLM"/>
    </source>
</evidence>
<feature type="region of interest" description="Disordered" evidence="1">
    <location>
        <begin position="74"/>
        <end position="105"/>
    </location>
</feature>
<proteinExistence type="predicted"/>
<feature type="compositionally biased region" description="Basic and acidic residues" evidence="1">
    <location>
        <begin position="83"/>
        <end position="105"/>
    </location>
</feature>
<dbReference type="EMBL" id="JAAYEE010000132">
    <property type="protein sequence ID" value="NLW35449.1"/>
    <property type="molecule type" value="Genomic_DNA"/>
</dbReference>
<feature type="signal peptide" evidence="2">
    <location>
        <begin position="1"/>
        <end position="24"/>
    </location>
</feature>
<dbReference type="AlphaFoldDB" id="A0A351U355"/>
<protein>
    <recommendedName>
        <fullName evidence="5">DUF3106 domain-containing protein</fullName>
    </recommendedName>
</protein>
<reference evidence="3" key="2">
    <citation type="submission" date="2020-01" db="EMBL/GenBank/DDBJ databases">
        <authorList>
            <person name="Campanaro S."/>
        </authorList>
    </citation>
    <scope>NUCLEOTIDE SEQUENCE</scope>
    <source>
        <strain evidence="3">AS06rmzACSIP_7</strain>
    </source>
</reference>
<evidence type="ECO:0000256" key="2">
    <source>
        <dbReference type="SAM" id="SignalP"/>
    </source>
</evidence>
<sequence length="145" mass="17833">MRQPVAICIFVLLLSFLVAPALFAQDSYTEFERGLNLSDSQRMRAEGVREKYINDWRSMRQESMRKRIELRELQRNPQANQQRIDRTQRELQNLHRSRDMSYEQYRSEVSRVLDERQRRRYNSFTDSERRNRMGGPHQRMRRHER</sequence>
<gene>
    <name evidence="3" type="ORF">GXY80_08215</name>
</gene>
<feature type="region of interest" description="Disordered" evidence="1">
    <location>
        <begin position="117"/>
        <end position="145"/>
    </location>
</feature>
<reference evidence="3" key="1">
    <citation type="journal article" date="2020" name="Biotechnol. Biofuels">
        <title>New insights from the biogas microbiome by comprehensive genome-resolved metagenomics of nearly 1600 species originating from multiple anaerobic digesters.</title>
        <authorList>
            <person name="Campanaro S."/>
            <person name="Treu L."/>
            <person name="Rodriguez-R L.M."/>
            <person name="Kovalovszki A."/>
            <person name="Ziels R.M."/>
            <person name="Maus I."/>
            <person name="Zhu X."/>
            <person name="Kougias P.G."/>
            <person name="Basile A."/>
            <person name="Luo G."/>
            <person name="Schluter A."/>
            <person name="Konstantinidis K.T."/>
            <person name="Angelidaki I."/>
        </authorList>
    </citation>
    <scope>NUCLEOTIDE SEQUENCE</scope>
    <source>
        <strain evidence="3">AS06rmzACSIP_7</strain>
    </source>
</reference>
<dbReference type="STRING" id="909663.GCA_000512235_01071"/>
<evidence type="ECO:0000313" key="3">
    <source>
        <dbReference type="EMBL" id="NLW35449.1"/>
    </source>
</evidence>